<sequence>MRSILKSHKRNDSSASDPSSQLDPPFTKASVTRSNGPPILHQTVEMTPPMSASGFHQLAMSSPKKLLTPIKKMFGHHSKPTAAPQATETLQSLILGDLEPPRSHKFSRQKKNPVTDATESHNSDSSTSQHPTLLATLSTYSNSGLHQPVKNLTKLDDKAILWRDKSHGSSKPDDLWSGSQASATMPIITLNPSDVSISTSKNSLILSPDKDNSFSKAVKGEDSSGAENDLKDSDDSSQFSFMKDIRGGRNTSVKYYKTKLNTGAADGILLNYFNIDDMRVDAEAFSDYDFENNGLSDENDFDDGFTENNNRYGDFVSDYTTNRVVQDPAANESLLFRSPINNLARSPSTGCSIEYANERLEDLPLSPRRSPGYAGDFFDTYLESRLPVNIIDSTQSRDNLHRSDSSQNGSEVGLGLGIALQESHLNESSSTHSGMNIMDALRKLEDSTYHDNTGVPSPRESKSELGIETTDFQCNMLEPSASEVTEYPSSKSRGEQRKSVAEMMAILARLDNPPETYSQVPRDTITTAETTCLPSDHKKRYSWFSNDDSFEQSDITHHRISGDTYAKAPLDDDLLDEVNLVPENFDFDKMQNHLLVASEAPAFLRSNSYSKKPQKIVTDNSYHETKIDFQNKVVTFYRSKSLGTERQRTQIPAKAASLRSITSFNDEDISEGDEEVYSEPQALIETRLNYLSRDTPDLLPQKSASLEPINEYNTSRTS</sequence>
<reference evidence="2 3" key="1">
    <citation type="submission" date="2016-05" db="EMBL/GenBank/DDBJ databases">
        <title>Comparative genomics of biotechnologically important yeasts.</title>
        <authorList>
            <consortium name="DOE Joint Genome Institute"/>
            <person name="Riley R."/>
            <person name="Haridas S."/>
            <person name="Wolfe K.H."/>
            <person name="Lopes M.R."/>
            <person name="Hittinger C.T."/>
            <person name="Goker M."/>
            <person name="Salamov A."/>
            <person name="Wisecaver J."/>
            <person name="Long T.M."/>
            <person name="Aerts A.L."/>
            <person name="Barry K."/>
            <person name="Choi C."/>
            <person name="Clum A."/>
            <person name="Coughlan A.Y."/>
            <person name="Deshpande S."/>
            <person name="Douglass A.P."/>
            <person name="Hanson S.J."/>
            <person name="Klenk H.-P."/>
            <person name="LaButti K."/>
            <person name="Lapidus A."/>
            <person name="Lindquist E."/>
            <person name="Lipzen A."/>
            <person name="Meier-kolthoff J.P."/>
            <person name="Ohm R.A."/>
            <person name="Otillar R.P."/>
            <person name="Pangilinan J."/>
            <person name="Peng Y."/>
            <person name="Rokas A."/>
            <person name="Rosa C.A."/>
            <person name="Scheuner C."/>
            <person name="Sibirny A.A."/>
            <person name="Slot J.C."/>
            <person name="Stielow J.B."/>
            <person name="Sun H."/>
            <person name="Kurtzman C.P."/>
            <person name="Blackwell M."/>
            <person name="Grigoriev I.V."/>
            <person name="Jeffries T.W."/>
        </authorList>
    </citation>
    <scope>NUCLEOTIDE SEQUENCE [LARGE SCALE GENOMIC DNA]</scope>
    <source>
        <strain evidence="2 3">NRRL YB-4993</strain>
    </source>
</reference>
<comment type="caution">
    <text evidence="2">The sequence shown here is derived from an EMBL/GenBank/DDBJ whole genome shotgun (WGS) entry which is preliminary data.</text>
</comment>
<proteinExistence type="predicted"/>
<organism evidence="2 3">
    <name type="scientific">Metschnikowia bicuspidata var. bicuspidata NRRL YB-4993</name>
    <dbReference type="NCBI Taxonomy" id="869754"/>
    <lineage>
        <taxon>Eukaryota</taxon>
        <taxon>Fungi</taxon>
        <taxon>Dikarya</taxon>
        <taxon>Ascomycota</taxon>
        <taxon>Saccharomycotina</taxon>
        <taxon>Pichiomycetes</taxon>
        <taxon>Metschnikowiaceae</taxon>
        <taxon>Metschnikowia</taxon>
    </lineage>
</organism>
<dbReference type="AlphaFoldDB" id="A0A1A0GZ28"/>
<feature type="region of interest" description="Disordered" evidence="1">
    <location>
        <begin position="98"/>
        <end position="130"/>
    </location>
</feature>
<protein>
    <submittedName>
        <fullName evidence="2">Uncharacterized protein</fullName>
    </submittedName>
</protein>
<evidence type="ECO:0000313" key="2">
    <source>
        <dbReference type="EMBL" id="OBA17029.1"/>
    </source>
</evidence>
<dbReference type="GeneID" id="30027446"/>
<evidence type="ECO:0000313" key="3">
    <source>
        <dbReference type="Proteomes" id="UP000092555"/>
    </source>
</evidence>
<dbReference type="RefSeq" id="XP_018709326.1">
    <property type="nucleotide sequence ID" value="XM_018854470.1"/>
</dbReference>
<feature type="compositionally biased region" description="Basic and acidic residues" evidence="1">
    <location>
        <begin position="210"/>
        <end position="234"/>
    </location>
</feature>
<dbReference type="Proteomes" id="UP000092555">
    <property type="component" value="Unassembled WGS sequence"/>
</dbReference>
<feature type="region of interest" description="Disordered" evidence="1">
    <location>
        <begin position="210"/>
        <end position="236"/>
    </location>
</feature>
<dbReference type="EMBL" id="LXTC01000010">
    <property type="protein sequence ID" value="OBA17029.1"/>
    <property type="molecule type" value="Genomic_DNA"/>
</dbReference>
<name>A0A1A0GZ28_9ASCO</name>
<gene>
    <name evidence="2" type="ORF">METBIDRAFT_14022</name>
</gene>
<accession>A0A1A0GZ28</accession>
<feature type="region of interest" description="Disordered" evidence="1">
    <location>
        <begin position="695"/>
        <end position="718"/>
    </location>
</feature>
<evidence type="ECO:0000256" key="1">
    <source>
        <dbReference type="SAM" id="MobiDB-lite"/>
    </source>
</evidence>
<keyword evidence="3" id="KW-1185">Reference proteome</keyword>
<feature type="region of interest" description="Disordered" evidence="1">
    <location>
        <begin position="1"/>
        <end position="55"/>
    </location>
</feature>
<feature type="compositionally biased region" description="Polar residues" evidence="1">
    <location>
        <begin position="13"/>
        <end position="22"/>
    </location>
</feature>
<dbReference type="OrthoDB" id="3973129at2759"/>